<reference evidence="1 2" key="1">
    <citation type="submission" date="2024-02" db="EMBL/GenBank/DDBJ databases">
        <title>A draft genome for the cacao thread blight pathogen Marasmius crinis-equi.</title>
        <authorList>
            <person name="Cohen S.P."/>
            <person name="Baruah I.K."/>
            <person name="Amoako-Attah I."/>
            <person name="Bukari Y."/>
            <person name="Meinhardt L.W."/>
            <person name="Bailey B.A."/>
        </authorList>
    </citation>
    <scope>NUCLEOTIDE SEQUENCE [LARGE SCALE GENOMIC DNA]</scope>
    <source>
        <strain evidence="1 2">GH-76</strain>
    </source>
</reference>
<dbReference type="EMBL" id="JBAHYK010001653">
    <property type="protein sequence ID" value="KAL0567182.1"/>
    <property type="molecule type" value="Genomic_DNA"/>
</dbReference>
<dbReference type="SUPFAM" id="SSF52047">
    <property type="entry name" value="RNI-like"/>
    <property type="match status" value="1"/>
</dbReference>
<evidence type="ECO:0008006" key="3">
    <source>
        <dbReference type="Google" id="ProtNLM"/>
    </source>
</evidence>
<comment type="caution">
    <text evidence="1">The sequence shown here is derived from an EMBL/GenBank/DDBJ whole genome shotgun (WGS) entry which is preliminary data.</text>
</comment>
<evidence type="ECO:0000313" key="1">
    <source>
        <dbReference type="EMBL" id="KAL0567182.1"/>
    </source>
</evidence>
<protein>
    <recommendedName>
        <fullName evidence="3">F-box domain-containing protein</fullName>
    </recommendedName>
</protein>
<proteinExistence type="predicted"/>
<evidence type="ECO:0000313" key="2">
    <source>
        <dbReference type="Proteomes" id="UP001465976"/>
    </source>
</evidence>
<keyword evidence="2" id="KW-1185">Reference proteome</keyword>
<gene>
    <name evidence="1" type="ORF">V5O48_014814</name>
</gene>
<accession>A0ABR3EWA3</accession>
<organism evidence="1 2">
    <name type="scientific">Marasmius crinis-equi</name>
    <dbReference type="NCBI Taxonomy" id="585013"/>
    <lineage>
        <taxon>Eukaryota</taxon>
        <taxon>Fungi</taxon>
        <taxon>Dikarya</taxon>
        <taxon>Basidiomycota</taxon>
        <taxon>Agaricomycotina</taxon>
        <taxon>Agaricomycetes</taxon>
        <taxon>Agaricomycetidae</taxon>
        <taxon>Agaricales</taxon>
        <taxon>Marasmiineae</taxon>
        <taxon>Marasmiaceae</taxon>
        <taxon>Marasmius</taxon>
    </lineage>
</organism>
<name>A0ABR3EWA3_9AGAR</name>
<dbReference type="Proteomes" id="UP001465976">
    <property type="component" value="Unassembled WGS sequence"/>
</dbReference>
<sequence length="372" mass="42214">MVLLVTLPVEILLQFVEQAKQHRSLKALRGVNRQFCSLVTPFLFNRIVIRLSQASYSSVLKALSSPDSTRVFHSTRQLVIHRSDELNDPSSRSSTIFIPSKADESLQCEFVARLSAAMCSLRSNLKSVKLLSGLSDYRALSISCLWDCLSEIDVSLKEIHISGKVDETLPTYLDSYSGLETLVMRGVWGPSDGNEDRRLAESVSRSLLRHRDSLQRLTVIAERHGPWSFGRHLVNDFDQLKSLRYLTLSVNSEDVAMCDAEADSDIITAWLYVAHRLPNLRSLELCMPESKSLSRWSRGIGASMESDRRIPYSITLIVRRVLAFDLPRDFENEASPNVEVYGQVYRMSLEGKYRSSLTDEEAKARRWVRHGD</sequence>